<dbReference type="KEGG" id="gry:D7I44_13910"/>
<protein>
    <submittedName>
        <fullName evidence="2">Uncharacterized protein</fullName>
    </submittedName>
</protein>
<feature type="transmembrane region" description="Helical" evidence="1">
    <location>
        <begin position="20"/>
        <end position="41"/>
    </location>
</feature>
<name>A0A387BTZ9_9MICO</name>
<keyword evidence="1" id="KW-1133">Transmembrane helix</keyword>
<dbReference type="Proteomes" id="UP000275069">
    <property type="component" value="Chromosome"/>
</dbReference>
<evidence type="ECO:0000256" key="1">
    <source>
        <dbReference type="SAM" id="Phobius"/>
    </source>
</evidence>
<keyword evidence="1" id="KW-0812">Transmembrane</keyword>
<gene>
    <name evidence="2" type="ORF">D7I44_13910</name>
</gene>
<dbReference type="EMBL" id="CP032624">
    <property type="protein sequence ID" value="AYG04516.1"/>
    <property type="molecule type" value="Genomic_DNA"/>
</dbReference>
<sequence>MLFLLMAATSPLYDLHAIGAYVTGIVVTVVYGAALVVALVIGARRRGPNFTAEGQLKRLDGLELAESATAGGPSAVADVHRHQYAISAAAARGADGLRALLVPDAGSWLGLRSDVAVYLLTAGRFYHVGRLSDHAQVGWQGVLDELRAAGRYAVVPAEVTGVERAFKVDVRLEGLRVGEAGVVA</sequence>
<accession>A0A387BTZ9</accession>
<organism evidence="2 3">
    <name type="scientific">Gryllotalpicola protaetiae</name>
    <dbReference type="NCBI Taxonomy" id="2419771"/>
    <lineage>
        <taxon>Bacteria</taxon>
        <taxon>Bacillati</taxon>
        <taxon>Actinomycetota</taxon>
        <taxon>Actinomycetes</taxon>
        <taxon>Micrococcales</taxon>
        <taxon>Microbacteriaceae</taxon>
        <taxon>Gryllotalpicola</taxon>
    </lineage>
</organism>
<keyword evidence="3" id="KW-1185">Reference proteome</keyword>
<reference evidence="2 3" key="1">
    <citation type="submission" date="2018-09" db="EMBL/GenBank/DDBJ databases">
        <title>Genome sequencing of strain 2DFW10M-5.</title>
        <authorList>
            <person name="Heo J."/>
            <person name="Kim S.-J."/>
            <person name="Kwon S.-W."/>
        </authorList>
    </citation>
    <scope>NUCLEOTIDE SEQUENCE [LARGE SCALE GENOMIC DNA]</scope>
    <source>
        <strain evidence="2 3">2DFW10M-5</strain>
    </source>
</reference>
<proteinExistence type="predicted"/>
<evidence type="ECO:0000313" key="3">
    <source>
        <dbReference type="Proteomes" id="UP000275069"/>
    </source>
</evidence>
<keyword evidence="1" id="KW-0472">Membrane</keyword>
<evidence type="ECO:0000313" key="2">
    <source>
        <dbReference type="EMBL" id="AYG04516.1"/>
    </source>
</evidence>
<dbReference type="AlphaFoldDB" id="A0A387BTZ9"/>
<dbReference type="OrthoDB" id="4981041at2"/>